<feature type="repeat" description="HEAT" evidence="2">
    <location>
        <begin position="340"/>
        <end position="376"/>
    </location>
</feature>
<comment type="caution">
    <text evidence="4">The sequence shown here is derived from an EMBL/GenBank/DDBJ whole genome shotgun (WGS) entry which is preliminary data.</text>
</comment>
<evidence type="ECO:0000256" key="3">
    <source>
        <dbReference type="SAM" id="MobiDB-lite"/>
    </source>
</evidence>
<dbReference type="OrthoDB" id="340346at2759"/>
<feature type="compositionally biased region" description="Polar residues" evidence="3">
    <location>
        <begin position="196"/>
        <end position="206"/>
    </location>
</feature>
<dbReference type="PANTHER" id="PTHR10648">
    <property type="entry name" value="SERINE/THREONINE-PROTEIN PHOSPHATASE PP2A 65 KDA REGULATORY SUBUNIT"/>
    <property type="match status" value="1"/>
</dbReference>
<dbReference type="PROSITE" id="PS50077">
    <property type="entry name" value="HEAT_REPEAT"/>
    <property type="match status" value="2"/>
</dbReference>
<dbReference type="InterPro" id="IPR021133">
    <property type="entry name" value="HEAT_type_2"/>
</dbReference>
<feature type="compositionally biased region" description="Low complexity" evidence="3">
    <location>
        <begin position="987"/>
        <end position="999"/>
    </location>
</feature>
<keyword evidence="1" id="KW-0677">Repeat</keyword>
<evidence type="ECO:0000256" key="2">
    <source>
        <dbReference type="PROSITE-ProRule" id="PRU00103"/>
    </source>
</evidence>
<evidence type="ECO:0000256" key="1">
    <source>
        <dbReference type="ARBA" id="ARBA00022737"/>
    </source>
</evidence>
<proteinExistence type="predicted"/>
<sequence length="1497" mass="163109">MADFGFEWQDSSDEEEPTTFYDVPAKVQQIRQESAIPMTVVCLSPQSKSSPDAATTTTTTTTITTSTANNNSISVVAEEELSSSSSSSSSPISNSPKENKKVGIQQDQSTKTNTTISVNNNNDDSNITPIPLPIPTTTVYTEHQDSKSLPPPPVPPKHSPGIKIDTTTVHKNLPDSPNKNDNGPASPAATADKIPSKNNTNKNISVSSPTSPTAEATAAAAGITVEEILEPRRTDPTKEQQVRDMEQREANLNPLQILVRRASSIYVYQRVWSTKEVCKLLQTPSLPPFFSLNNNNSSLPSPPQIEEQGKLKFNNKGHGKSCSSSSSSYTCTLSEAFDIVLPIAMRLADDPDMNVRESMAKSIGPVLRYYYMNAEKYSKLIDGDGDGDVDVDVNKQRNVNTDVADSKLQIKLNTTNPTNMGILSETRKPSLREEDEDALNKNLQTITNNKPLTMAADSKDTSKEDHRKDLMPKDKKGAKYSQSIGGVLASIPRVSSPIDNNDNSDDGYSFSSSSSSSSSSSDSQDEKDKKDKRRSLSPAANPDTFRTWLQNILLSTQNSISLPVQNAVVNLGKCLTFNDFHTKIIHGVILNLMPNDFEQQMQRARSGFIKSRSNSHEPSPTAMFTPPPLIQDNSIISSDSGSSSSLTSGDNDNKSSSSSGGGGGSGYRFGFASLFGRRPSNPTNSIESNNNTGGGNSLMSSSSDLSDTDDYEAANNNDDPRSQRFTFVSPQEEEARAERIRRKLLMLHMVHLTAVEYGVPMRLAVFVPVVDKASKDPSFEVRRDAAAVIGSLSKAVSYDLAYDMLFPGFSRFVSDRVWQVRESAARHSFAGIASVLGIHPNTAMTTMAMMSAATGSPQVNTIQTQRVASEGNLLSVHHPATNFMNRKSEGGGNNIINSIMPPMPKAKKTLSASILPSSIMSLTLTSPKSQTFSIKDASSSSSSVVVHPPQPHRRQTSLQILSDNAYKKTVTNNKHWSTGTPPQKPPNSCTSSSASTTHNTNKHHSAISPLSLSSSSSSFSSTLISPPSISTTETTKVVTEKQWLQLIEKLTGTGEPSAKVRSAFFESIGKILVALTTISTSTNTNVSASAPTTPLPLTANSFTCGDDGGFFKLSRPNSTISIGSDSNSSNNNRINISSPRKLPTYLTTSPKLRDYLVDLIISTVSRAYNKTGYGGVGASDYYYDDVDVRTNAGGISYGNSNSSVPSEIIYHIAFNFPAITVVLGPEGWARIRETYHNLVKMDYFDVRKTLAASVHEIAKISGDQEETLCIFLMEPPEIRKAVLQHLDETLKAFSPKARERCLPIILQVFELEGKEWRTRQLMATQLVSLCSLYSPMVVVQKLLPVAAKWANDPVSGVRQAVAGAFPVVFTIVKDDPNAQVPFFEHVIKFAKSPTFRGRLFFIDMCTSLVLREDPDSDPLEFDLFFLPSLAQLSQDPVVNVRIGLARLVAKLMGNKKRRRASLSRNGESMRGELLADMIDNLKKDKDRDVQDMLKDLL</sequence>
<feature type="compositionally biased region" description="Low complexity" evidence="3">
    <location>
        <begin position="53"/>
        <end position="96"/>
    </location>
</feature>
<dbReference type="InterPro" id="IPR051023">
    <property type="entry name" value="PP2A_Regulatory_Subunit_A"/>
</dbReference>
<feature type="compositionally biased region" description="Pro residues" evidence="3">
    <location>
        <begin position="149"/>
        <end position="158"/>
    </location>
</feature>
<feature type="compositionally biased region" description="Polar residues" evidence="3">
    <location>
        <begin position="972"/>
        <end position="981"/>
    </location>
</feature>
<feature type="region of interest" description="Disordered" evidence="3">
    <location>
        <begin position="678"/>
        <end position="732"/>
    </location>
</feature>
<dbReference type="Proteomes" id="UP001150538">
    <property type="component" value="Unassembled WGS sequence"/>
</dbReference>
<feature type="region of interest" description="Disordered" evidence="3">
    <location>
        <begin position="932"/>
        <end position="960"/>
    </location>
</feature>
<dbReference type="InterPro" id="IPR011989">
    <property type="entry name" value="ARM-like"/>
</dbReference>
<feature type="region of interest" description="Disordered" evidence="3">
    <location>
        <begin position="972"/>
        <end position="1014"/>
    </location>
</feature>
<feature type="region of interest" description="Disordered" evidence="3">
    <location>
        <begin position="442"/>
        <end position="542"/>
    </location>
</feature>
<feature type="repeat" description="HEAT" evidence="2">
    <location>
        <begin position="766"/>
        <end position="804"/>
    </location>
</feature>
<evidence type="ECO:0000313" key="5">
    <source>
        <dbReference type="Proteomes" id="UP001150538"/>
    </source>
</evidence>
<feature type="region of interest" description="Disordered" evidence="3">
    <location>
        <begin position="42"/>
        <end position="214"/>
    </location>
</feature>
<evidence type="ECO:0000313" key="4">
    <source>
        <dbReference type="EMBL" id="KAJ1917207.1"/>
    </source>
</evidence>
<feature type="region of interest" description="Disordered" evidence="3">
    <location>
        <begin position="603"/>
        <end position="664"/>
    </location>
</feature>
<reference evidence="4" key="1">
    <citation type="submission" date="2022-07" db="EMBL/GenBank/DDBJ databases">
        <title>Phylogenomic reconstructions and comparative analyses of Kickxellomycotina fungi.</title>
        <authorList>
            <person name="Reynolds N.K."/>
            <person name="Stajich J.E."/>
            <person name="Barry K."/>
            <person name="Grigoriev I.V."/>
            <person name="Crous P."/>
            <person name="Smith M.E."/>
        </authorList>
    </citation>
    <scope>NUCLEOTIDE SEQUENCE</scope>
    <source>
        <strain evidence="4">NBRC 100468</strain>
    </source>
</reference>
<dbReference type="PANTHER" id="PTHR10648:SF1">
    <property type="entry name" value="SERINE_THREONINE-PROTEIN PHOSPHATASE 4 REGULATORY SUBUNIT 1"/>
    <property type="match status" value="1"/>
</dbReference>
<dbReference type="SUPFAM" id="SSF48371">
    <property type="entry name" value="ARM repeat"/>
    <property type="match status" value="1"/>
</dbReference>
<feature type="compositionally biased region" description="Polar residues" evidence="3">
    <location>
        <begin position="165"/>
        <end position="183"/>
    </location>
</feature>
<protein>
    <submittedName>
        <fullName evidence="4">Uncharacterized protein</fullName>
    </submittedName>
</protein>
<feature type="compositionally biased region" description="Basic and acidic residues" evidence="3">
    <location>
        <begin position="457"/>
        <end position="477"/>
    </location>
</feature>
<feature type="region of interest" description="Disordered" evidence="3">
    <location>
        <begin position="1"/>
        <end position="20"/>
    </location>
</feature>
<gene>
    <name evidence="4" type="ORF">H4219_003340</name>
</gene>
<name>A0A9W7ZV69_9FUNG</name>
<dbReference type="InterPro" id="IPR016024">
    <property type="entry name" value="ARM-type_fold"/>
</dbReference>
<dbReference type="Gene3D" id="1.25.10.10">
    <property type="entry name" value="Leucine-rich Repeat Variant"/>
    <property type="match status" value="2"/>
</dbReference>
<feature type="compositionally biased region" description="Low complexity" evidence="3">
    <location>
        <begin position="632"/>
        <end position="658"/>
    </location>
</feature>
<feature type="compositionally biased region" description="Low complexity" evidence="3">
    <location>
        <begin position="112"/>
        <end position="129"/>
    </location>
</feature>
<feature type="compositionally biased region" description="Polar residues" evidence="3">
    <location>
        <begin position="442"/>
        <end position="451"/>
    </location>
</feature>
<dbReference type="GO" id="GO:0019888">
    <property type="term" value="F:protein phosphatase regulator activity"/>
    <property type="evidence" value="ECO:0007669"/>
    <property type="project" value="TreeGrafter"/>
</dbReference>
<dbReference type="EMBL" id="JANBPU010000078">
    <property type="protein sequence ID" value="KAJ1917207.1"/>
    <property type="molecule type" value="Genomic_DNA"/>
</dbReference>
<keyword evidence="5" id="KW-1185">Reference proteome</keyword>
<accession>A0A9W7ZV69</accession>
<organism evidence="4 5">
    <name type="scientific">Mycoemilia scoparia</name>
    <dbReference type="NCBI Taxonomy" id="417184"/>
    <lineage>
        <taxon>Eukaryota</taxon>
        <taxon>Fungi</taxon>
        <taxon>Fungi incertae sedis</taxon>
        <taxon>Zoopagomycota</taxon>
        <taxon>Kickxellomycotina</taxon>
        <taxon>Kickxellomycetes</taxon>
        <taxon>Kickxellales</taxon>
        <taxon>Kickxellaceae</taxon>
        <taxon>Mycoemilia</taxon>
    </lineage>
</organism>
<dbReference type="GO" id="GO:0005737">
    <property type="term" value="C:cytoplasm"/>
    <property type="evidence" value="ECO:0007669"/>
    <property type="project" value="TreeGrafter"/>
</dbReference>
<feature type="compositionally biased region" description="Low complexity" evidence="3">
    <location>
        <begin position="495"/>
        <end position="522"/>
    </location>
</feature>